<evidence type="ECO:0000313" key="2">
    <source>
        <dbReference type="Proteomes" id="UP001139408"/>
    </source>
</evidence>
<dbReference type="EMBL" id="JAKILJ010000034">
    <property type="protein sequence ID" value="MCL1106474.1"/>
    <property type="molecule type" value="Genomic_DNA"/>
</dbReference>
<comment type="caution">
    <text evidence="1">The sequence shown here is derived from an EMBL/GenBank/DDBJ whole genome shotgun (WGS) entry which is preliminary data.</text>
</comment>
<evidence type="ECO:0000313" key="1">
    <source>
        <dbReference type="EMBL" id="MCL1106474.1"/>
    </source>
</evidence>
<gene>
    <name evidence="1" type="ORF">L2749_14610</name>
</gene>
<dbReference type="Proteomes" id="UP001139408">
    <property type="component" value="Unassembled WGS sequence"/>
</dbReference>
<protein>
    <submittedName>
        <fullName evidence="1">Uncharacterized protein</fullName>
    </submittedName>
</protein>
<reference evidence="1" key="1">
    <citation type="submission" date="2022-01" db="EMBL/GenBank/DDBJ databases">
        <title>Whole genome-based taxonomy of the Shewanellaceae.</title>
        <authorList>
            <person name="Martin-Rodriguez A.J."/>
        </authorList>
    </citation>
    <scope>NUCLEOTIDE SEQUENCE</scope>
    <source>
        <strain evidence="1">DSM 23803</strain>
    </source>
</reference>
<accession>A0A9X1Z745</accession>
<name>A0A9X1Z745_9GAMM</name>
<dbReference type="AlphaFoldDB" id="A0A9X1Z745"/>
<sequence length="162" mass="18728">MAKTKKIQLNSLQWRPHPELITLFSEERLKLSTMPNIQFLSIEQLQCLLDTCPIPVMKSSKQNEYYLLATMPILSVLLDHPEYHKLTASIVIYNKPEPILTTLAFIRPALFYPEYKRLPETLHCRLNKAKSMGLTVPTKKQLSQLSHTSPSAIRRVKDKDEL</sequence>
<dbReference type="RefSeq" id="WP_188926766.1">
    <property type="nucleotide sequence ID" value="NZ_BMQI01000055.1"/>
</dbReference>
<proteinExistence type="predicted"/>
<keyword evidence="2" id="KW-1185">Reference proteome</keyword>
<organism evidence="1 2">
    <name type="scientific">Shewanella algicola</name>
    <dbReference type="NCBI Taxonomy" id="640633"/>
    <lineage>
        <taxon>Bacteria</taxon>
        <taxon>Pseudomonadati</taxon>
        <taxon>Pseudomonadota</taxon>
        <taxon>Gammaproteobacteria</taxon>
        <taxon>Alteromonadales</taxon>
        <taxon>Shewanellaceae</taxon>
        <taxon>Shewanella</taxon>
    </lineage>
</organism>